<protein>
    <submittedName>
        <fullName evidence="1">Uncharacterized protein</fullName>
    </submittedName>
</protein>
<evidence type="ECO:0000313" key="1">
    <source>
        <dbReference type="EMBL" id="OCR91186.1"/>
    </source>
</evidence>
<sequence length="112" mass="13391">MREFILYIDEGEWGLYQKGYCLWKHNDYDKKRNDKYFFATLALKDKKIMGFFDVNIHDEALELAKNDELMQETCEFEVLIHNTFKENFTGTFIDALEYIKDTFNRGIPQVGL</sequence>
<evidence type="ECO:0000313" key="2">
    <source>
        <dbReference type="Proteomes" id="UP000093100"/>
    </source>
</evidence>
<name>A0AAX0HCJ3_CAMFE</name>
<proteinExistence type="predicted"/>
<reference evidence="1 2" key="1">
    <citation type="journal article" date="2016" name="Genome Biol. Evol.">
        <title>Comparative Genomics of Campylobacter fetus from Reptiles and Mammals Reveals Divergent Evolution in Host-Associated Lineages.</title>
        <authorList>
            <person name="Gilbert M.J."/>
            <person name="Miller W.G."/>
            <person name="Yee E."/>
            <person name="Zomer A.L."/>
            <person name="van der Graaf-van Bloois L."/>
            <person name="Fitzgerald C."/>
            <person name="Forbes K.J."/>
            <person name="Meric G."/>
            <person name="Sheppard S.K."/>
            <person name="Wagenaar J.A."/>
            <person name="Duim B."/>
        </authorList>
    </citation>
    <scope>NUCLEOTIDE SEQUENCE [LARGE SCALE GENOMIC DNA]</scope>
    <source>
        <strain evidence="1 2">12S02225-3</strain>
    </source>
</reference>
<comment type="caution">
    <text evidence="1">The sequence shown here is derived from an EMBL/GenBank/DDBJ whole genome shotgun (WGS) entry which is preliminary data.</text>
</comment>
<dbReference type="EMBL" id="LFLK01000003">
    <property type="protein sequence ID" value="OCR91186.1"/>
    <property type="molecule type" value="Genomic_DNA"/>
</dbReference>
<accession>A0AAX0HCJ3</accession>
<dbReference type="AlphaFoldDB" id="A0AAX0HCJ3"/>
<dbReference type="Proteomes" id="UP000093100">
    <property type="component" value="Unassembled WGS sequence"/>
</dbReference>
<dbReference type="RefSeq" id="WP_065840990.1">
    <property type="nucleotide sequence ID" value="NZ_LFLK01000003.1"/>
</dbReference>
<gene>
    <name evidence="1" type="ORF">CFT12S02225_04190</name>
</gene>
<organism evidence="1 2">
    <name type="scientific">Campylobacter fetus subsp. testudinum</name>
    <dbReference type="NCBI Taxonomy" id="1507806"/>
    <lineage>
        <taxon>Bacteria</taxon>
        <taxon>Pseudomonadati</taxon>
        <taxon>Campylobacterota</taxon>
        <taxon>Epsilonproteobacteria</taxon>
        <taxon>Campylobacterales</taxon>
        <taxon>Campylobacteraceae</taxon>
        <taxon>Campylobacter</taxon>
    </lineage>
</organism>